<dbReference type="EMBL" id="GL443918">
    <property type="protein sequence ID" value="EFN61489.1"/>
    <property type="molecule type" value="Genomic_DNA"/>
</dbReference>
<evidence type="ECO:0000313" key="2">
    <source>
        <dbReference type="Proteomes" id="UP000000311"/>
    </source>
</evidence>
<dbReference type="InterPro" id="IPR036397">
    <property type="entry name" value="RNaseH_sf"/>
</dbReference>
<dbReference type="OMA" id="HNSIPRR"/>
<gene>
    <name evidence="1" type="ORF">EAG_15971</name>
</gene>
<sequence>ELLLWSAQLSNLNIIEPLWTVLEKRVRSRFSSSTSLKQLTNILIKEWDNILLEIIQKFHNSIPRRIEALLKANGGLTFY</sequence>
<reference evidence="1 2" key="1">
    <citation type="journal article" date="2010" name="Science">
        <title>Genomic comparison of the ants Camponotus floridanus and Harpegnathos saltator.</title>
        <authorList>
            <person name="Bonasio R."/>
            <person name="Zhang G."/>
            <person name="Ye C."/>
            <person name="Mutti N.S."/>
            <person name="Fang X."/>
            <person name="Qin N."/>
            <person name="Donahue G."/>
            <person name="Yang P."/>
            <person name="Li Q."/>
            <person name="Li C."/>
            <person name="Zhang P."/>
            <person name="Huang Z."/>
            <person name="Berger S.L."/>
            <person name="Reinberg D."/>
            <person name="Wang J."/>
            <person name="Liebig J."/>
        </authorList>
    </citation>
    <scope>NUCLEOTIDE SEQUENCE [LARGE SCALE GENOMIC DNA]</scope>
    <source>
        <strain evidence="2">C129</strain>
    </source>
</reference>
<dbReference type="Gene3D" id="3.30.420.10">
    <property type="entry name" value="Ribonuclease H-like superfamily/Ribonuclease H"/>
    <property type="match status" value="1"/>
</dbReference>
<name>E2AYK1_CAMFO</name>
<protein>
    <submittedName>
        <fullName evidence="1">Transposable element Tc1 transposase</fullName>
    </submittedName>
</protein>
<organism evidence="2">
    <name type="scientific">Camponotus floridanus</name>
    <name type="common">Florida carpenter ant</name>
    <dbReference type="NCBI Taxonomy" id="104421"/>
    <lineage>
        <taxon>Eukaryota</taxon>
        <taxon>Metazoa</taxon>
        <taxon>Ecdysozoa</taxon>
        <taxon>Arthropoda</taxon>
        <taxon>Hexapoda</taxon>
        <taxon>Insecta</taxon>
        <taxon>Pterygota</taxon>
        <taxon>Neoptera</taxon>
        <taxon>Endopterygota</taxon>
        <taxon>Hymenoptera</taxon>
        <taxon>Apocrita</taxon>
        <taxon>Aculeata</taxon>
        <taxon>Formicoidea</taxon>
        <taxon>Formicidae</taxon>
        <taxon>Formicinae</taxon>
        <taxon>Camponotus</taxon>
    </lineage>
</organism>
<dbReference type="GO" id="GO:0003676">
    <property type="term" value="F:nucleic acid binding"/>
    <property type="evidence" value="ECO:0007669"/>
    <property type="project" value="InterPro"/>
</dbReference>
<proteinExistence type="predicted"/>
<dbReference type="AlphaFoldDB" id="E2AYK1"/>
<accession>E2AYK1</accession>
<feature type="non-terminal residue" evidence="1">
    <location>
        <position position="79"/>
    </location>
</feature>
<dbReference type="InParanoid" id="E2AYK1"/>
<evidence type="ECO:0000313" key="1">
    <source>
        <dbReference type="EMBL" id="EFN61489.1"/>
    </source>
</evidence>
<keyword evidence="2" id="KW-1185">Reference proteome</keyword>
<feature type="non-terminal residue" evidence="1">
    <location>
        <position position="1"/>
    </location>
</feature>
<dbReference type="Proteomes" id="UP000000311">
    <property type="component" value="Unassembled WGS sequence"/>
</dbReference>